<dbReference type="EMBL" id="RQZA01000012">
    <property type="protein sequence ID" value="RRD29809.1"/>
    <property type="molecule type" value="Genomic_DNA"/>
</dbReference>
<dbReference type="RefSeq" id="WP_124777878.1">
    <property type="nucleotide sequence ID" value="NZ_RQZA01000012.1"/>
</dbReference>
<feature type="compositionally biased region" description="Low complexity" evidence="1">
    <location>
        <begin position="64"/>
        <end position="76"/>
    </location>
</feature>
<feature type="domain" description="DUF6287" evidence="2">
    <location>
        <begin position="88"/>
        <end position="119"/>
    </location>
</feature>
<evidence type="ECO:0000256" key="1">
    <source>
        <dbReference type="SAM" id="MobiDB-lite"/>
    </source>
</evidence>
<sequence>MRKRKKSKLLLVGGSVTLLTVVALSGWALGRSSRKANQEVPASQSIKTSITTIPQTEVPASQVPITTPKTTPPSTIAENPSETPTPNGMQLEQLMNGDFSSIEGVWVDGYGQTLTFGPTGLIDGRGSVQSLKATSWGTARGYLVTDDIGGAVLEFLPAGTVFPDHVYPGESEEEIRITDASDHQKERIWLAHDFSQIGDNVNFFYRQN</sequence>
<accession>A0A3P1V6N5</accession>
<feature type="region of interest" description="Disordered" evidence="1">
    <location>
        <begin position="63"/>
        <end position="85"/>
    </location>
</feature>
<dbReference type="Proteomes" id="UP000281771">
    <property type="component" value="Unassembled WGS sequence"/>
</dbReference>
<evidence type="ECO:0000259" key="2">
    <source>
        <dbReference type="Pfam" id="PF19804"/>
    </source>
</evidence>
<dbReference type="InterPro" id="IPR046254">
    <property type="entry name" value="DUF6287"/>
</dbReference>
<evidence type="ECO:0000313" key="3">
    <source>
        <dbReference type="EMBL" id="RRD29809.1"/>
    </source>
</evidence>
<dbReference type="Pfam" id="PF19804">
    <property type="entry name" value="DUF6287"/>
    <property type="match status" value="1"/>
</dbReference>
<organism evidence="3 4">
    <name type="scientific">Streptococcus minor</name>
    <dbReference type="NCBI Taxonomy" id="229549"/>
    <lineage>
        <taxon>Bacteria</taxon>
        <taxon>Bacillati</taxon>
        <taxon>Bacillota</taxon>
        <taxon>Bacilli</taxon>
        <taxon>Lactobacillales</taxon>
        <taxon>Streptococcaceae</taxon>
        <taxon>Streptococcus</taxon>
    </lineage>
</organism>
<reference evidence="3 4" key="1">
    <citation type="submission" date="2018-11" db="EMBL/GenBank/DDBJ databases">
        <title>Genomes From Bacteria Associated with the Canine Oral Cavity: a Test Case for Automated Genome-Based Taxonomic Assignment.</title>
        <authorList>
            <person name="Coil D.A."/>
            <person name="Jospin G."/>
            <person name="Darling A.E."/>
            <person name="Wallis C."/>
            <person name="Davis I.J."/>
            <person name="Harris S."/>
            <person name="Eisen J.A."/>
            <person name="Holcombe L.J."/>
            <person name="O'Flynn C."/>
        </authorList>
    </citation>
    <scope>NUCLEOTIDE SEQUENCE [LARGE SCALE GENOMIC DNA]</scope>
    <source>
        <strain evidence="3 4">OH4621_COT-116</strain>
    </source>
</reference>
<protein>
    <recommendedName>
        <fullName evidence="2">DUF6287 domain-containing protein</fullName>
    </recommendedName>
</protein>
<evidence type="ECO:0000313" key="4">
    <source>
        <dbReference type="Proteomes" id="UP000281771"/>
    </source>
</evidence>
<name>A0A3P1V6N5_9STRE</name>
<comment type="caution">
    <text evidence="3">The sequence shown here is derived from an EMBL/GenBank/DDBJ whole genome shotgun (WGS) entry which is preliminary data.</text>
</comment>
<keyword evidence="4" id="KW-1185">Reference proteome</keyword>
<dbReference type="AlphaFoldDB" id="A0A3P1V6N5"/>
<proteinExistence type="predicted"/>
<gene>
    <name evidence="3" type="ORF">EII38_09225</name>
</gene>